<evidence type="ECO:0000313" key="3">
    <source>
        <dbReference type="Proteomes" id="UP001500908"/>
    </source>
</evidence>
<gene>
    <name evidence="2" type="ORF">GCM10022402_36310</name>
</gene>
<dbReference type="Proteomes" id="UP001500908">
    <property type="component" value="Unassembled WGS sequence"/>
</dbReference>
<evidence type="ECO:0000313" key="2">
    <source>
        <dbReference type="EMBL" id="GAA3754377.1"/>
    </source>
</evidence>
<feature type="compositionally biased region" description="Basic and acidic residues" evidence="1">
    <location>
        <begin position="113"/>
        <end position="122"/>
    </location>
</feature>
<keyword evidence="3" id="KW-1185">Reference proteome</keyword>
<feature type="region of interest" description="Disordered" evidence="1">
    <location>
        <begin position="87"/>
        <end position="143"/>
    </location>
</feature>
<dbReference type="EMBL" id="BAABDD010000019">
    <property type="protein sequence ID" value="GAA3754377.1"/>
    <property type="molecule type" value="Genomic_DNA"/>
</dbReference>
<accession>A0ABP7G613</accession>
<reference evidence="3" key="1">
    <citation type="journal article" date="2019" name="Int. J. Syst. Evol. Microbiol.">
        <title>The Global Catalogue of Microorganisms (GCM) 10K type strain sequencing project: providing services to taxonomists for standard genome sequencing and annotation.</title>
        <authorList>
            <consortium name="The Broad Institute Genomics Platform"/>
            <consortium name="The Broad Institute Genome Sequencing Center for Infectious Disease"/>
            <person name="Wu L."/>
            <person name="Ma J."/>
        </authorList>
    </citation>
    <scope>NUCLEOTIDE SEQUENCE [LARGE SCALE GENOMIC DNA]</scope>
    <source>
        <strain evidence="3">JCM 17137</strain>
    </source>
</reference>
<organism evidence="2 3">
    <name type="scientific">Salinactinospora qingdaonensis</name>
    <dbReference type="NCBI Taxonomy" id="702744"/>
    <lineage>
        <taxon>Bacteria</taxon>
        <taxon>Bacillati</taxon>
        <taxon>Actinomycetota</taxon>
        <taxon>Actinomycetes</taxon>
        <taxon>Streptosporangiales</taxon>
        <taxon>Nocardiopsidaceae</taxon>
        <taxon>Salinactinospora</taxon>
    </lineage>
</organism>
<comment type="caution">
    <text evidence="2">The sequence shown here is derived from an EMBL/GenBank/DDBJ whole genome shotgun (WGS) entry which is preliminary data.</text>
</comment>
<name>A0ABP7G613_9ACTN</name>
<protein>
    <submittedName>
        <fullName evidence="2">Uncharacterized protein</fullName>
    </submittedName>
</protein>
<evidence type="ECO:0000256" key="1">
    <source>
        <dbReference type="SAM" id="MobiDB-lite"/>
    </source>
</evidence>
<feature type="compositionally biased region" description="Pro residues" evidence="1">
    <location>
        <begin position="92"/>
        <end position="106"/>
    </location>
</feature>
<proteinExistence type="predicted"/>
<sequence>MRGVSRRSCFDRFAISAAWGGLWLGWDEHRTKWAGVEVGGLTLFGTSAATVIATTAAHRRVPHTGATARWGGAGVFLVAVSPHLGAMLPHPSRGPSPSPATRPQPQRPLKAAEIAKRSRHEPTASPPTPGKRQTPTYDPRLDKPIETPPMLWLISLWWDAEGRVFGHSPQLEPPCVHCLRHGAARREMER</sequence>